<protein>
    <submittedName>
        <fullName evidence="5">Pseudouridine synthase</fullName>
    </submittedName>
</protein>
<reference evidence="5 6" key="1">
    <citation type="submission" date="2019-10" db="EMBL/GenBank/DDBJ databases">
        <authorList>
            <person name="Blom J."/>
        </authorList>
    </citation>
    <scope>NUCLEOTIDE SEQUENCE [LARGE SCALE GENOMIC DNA]</scope>
    <source>
        <strain evidence="5 6">ES3154-GLU</strain>
    </source>
</reference>
<dbReference type="GO" id="GO:0120159">
    <property type="term" value="F:rRNA pseudouridine synthase activity"/>
    <property type="evidence" value="ECO:0007669"/>
    <property type="project" value="UniProtKB-ARBA"/>
</dbReference>
<sequence length="264" mass="30706">MTYIVDKDNVDVRLDRFLRKNCINNSMSEIYSSIRKGYVKINSKKKKENYRLKLEDEIYISNLDFKLVKNKEISNNIDKNLIFYEDSDLLIIDKPKGIAIHKGTDNDKGLAEILNVDFANRLDKKTSGLVIAAKNKKTLREITKLIRENKIIKKYKVKCISNNKYKVGDSFVIENKLEETDKKVIVSNKGKISKTKYNVLDIKDNIITLEAILYTGRKHQIRVQLANVGLSIIGDDKYGNYKKEDELELECYYLEFNGKVFEKK</sequence>
<keyword evidence="3" id="KW-0694">RNA-binding</keyword>
<dbReference type="Pfam" id="PF00849">
    <property type="entry name" value="PseudoU_synth_2"/>
    <property type="match status" value="1"/>
</dbReference>
<evidence type="ECO:0000256" key="3">
    <source>
        <dbReference type="PROSITE-ProRule" id="PRU00182"/>
    </source>
</evidence>
<dbReference type="Gene3D" id="3.30.2350.10">
    <property type="entry name" value="Pseudouridine synthase"/>
    <property type="match status" value="1"/>
</dbReference>
<evidence type="ECO:0000256" key="1">
    <source>
        <dbReference type="ARBA" id="ARBA00010876"/>
    </source>
</evidence>
<evidence type="ECO:0000313" key="6">
    <source>
        <dbReference type="Proteomes" id="UP000419017"/>
    </source>
</evidence>
<keyword evidence="2" id="KW-0413">Isomerase</keyword>
<evidence type="ECO:0000259" key="4">
    <source>
        <dbReference type="SMART" id="SM00363"/>
    </source>
</evidence>
<dbReference type="CDD" id="cd00165">
    <property type="entry name" value="S4"/>
    <property type="match status" value="1"/>
</dbReference>
<dbReference type="CDD" id="cd02869">
    <property type="entry name" value="PseudoU_synth_RluA_like"/>
    <property type="match status" value="1"/>
</dbReference>
<dbReference type="SUPFAM" id="SSF55120">
    <property type="entry name" value="Pseudouridine synthase"/>
    <property type="match status" value="1"/>
</dbReference>
<dbReference type="Gene3D" id="3.10.290.10">
    <property type="entry name" value="RNA-binding S4 domain"/>
    <property type="match status" value="1"/>
</dbReference>
<dbReference type="SMART" id="SM00363">
    <property type="entry name" value="S4"/>
    <property type="match status" value="1"/>
</dbReference>
<dbReference type="SUPFAM" id="SSF55174">
    <property type="entry name" value="Alpha-L RNA-binding motif"/>
    <property type="match status" value="1"/>
</dbReference>
<dbReference type="AlphaFoldDB" id="A0A6I8M5F5"/>
<dbReference type="GO" id="GO:0003723">
    <property type="term" value="F:RNA binding"/>
    <property type="evidence" value="ECO:0007669"/>
    <property type="project" value="UniProtKB-KW"/>
</dbReference>
<dbReference type="InterPro" id="IPR002942">
    <property type="entry name" value="S4_RNA-bd"/>
</dbReference>
<dbReference type="InterPro" id="IPR006224">
    <property type="entry name" value="PsdUridine_synth_RluA-like_CS"/>
</dbReference>
<dbReference type="PANTHER" id="PTHR21600:SF83">
    <property type="entry name" value="PSEUDOURIDYLATE SYNTHASE RPUSD4, MITOCHONDRIAL"/>
    <property type="match status" value="1"/>
</dbReference>
<dbReference type="InterPro" id="IPR050188">
    <property type="entry name" value="RluA_PseudoU_synthase"/>
</dbReference>
<evidence type="ECO:0000313" key="5">
    <source>
        <dbReference type="EMBL" id="VWL85158.1"/>
    </source>
</evidence>
<proteinExistence type="inferred from homology"/>
<dbReference type="Proteomes" id="UP000419017">
    <property type="component" value="Unassembled WGS sequence"/>
</dbReference>
<keyword evidence="6" id="KW-1185">Reference proteome</keyword>
<accession>A0A6I8M5F5</accession>
<dbReference type="InterPro" id="IPR006145">
    <property type="entry name" value="PsdUridine_synth_RsuA/RluA"/>
</dbReference>
<dbReference type="PANTHER" id="PTHR21600">
    <property type="entry name" value="MITOCHONDRIAL RNA PSEUDOURIDINE SYNTHASE"/>
    <property type="match status" value="1"/>
</dbReference>
<gene>
    <name evidence="5" type="ORF">OMES3154_00442</name>
</gene>
<dbReference type="EMBL" id="CABWIB010000001">
    <property type="protein sequence ID" value="VWL85158.1"/>
    <property type="molecule type" value="Genomic_DNA"/>
</dbReference>
<evidence type="ECO:0000256" key="2">
    <source>
        <dbReference type="ARBA" id="ARBA00023235"/>
    </source>
</evidence>
<organism evidence="5 6">
    <name type="scientific">Oceanivirga miroungae</name>
    <dbReference type="NCBI Taxonomy" id="1130046"/>
    <lineage>
        <taxon>Bacteria</taxon>
        <taxon>Fusobacteriati</taxon>
        <taxon>Fusobacteriota</taxon>
        <taxon>Fusobacteriia</taxon>
        <taxon>Fusobacteriales</taxon>
        <taxon>Leptotrichiaceae</taxon>
        <taxon>Oceanivirga</taxon>
    </lineage>
</organism>
<dbReference type="PROSITE" id="PS50889">
    <property type="entry name" value="S4"/>
    <property type="match status" value="1"/>
</dbReference>
<dbReference type="PROSITE" id="PS01129">
    <property type="entry name" value="PSI_RLU"/>
    <property type="match status" value="1"/>
</dbReference>
<name>A0A6I8M5F5_9FUSO</name>
<feature type="domain" description="RNA-binding S4" evidence="4">
    <location>
        <begin position="12"/>
        <end position="78"/>
    </location>
</feature>
<comment type="similarity">
    <text evidence="1">Belongs to the pseudouridine synthase RluA family.</text>
</comment>
<dbReference type="InterPro" id="IPR020103">
    <property type="entry name" value="PsdUridine_synth_cat_dom_sf"/>
</dbReference>
<dbReference type="RefSeq" id="WP_156683177.1">
    <property type="nucleotide sequence ID" value="NZ_CABWIB010000001.1"/>
</dbReference>
<dbReference type="InterPro" id="IPR036986">
    <property type="entry name" value="S4_RNA-bd_sf"/>
</dbReference>
<dbReference type="GO" id="GO:0000455">
    <property type="term" value="P:enzyme-directed rRNA pseudouridine synthesis"/>
    <property type="evidence" value="ECO:0007669"/>
    <property type="project" value="UniProtKB-ARBA"/>
</dbReference>